<comment type="caution">
    <text evidence="1">The sequence shown here is derived from an EMBL/GenBank/DDBJ whole genome shotgun (WGS) entry which is preliminary data.</text>
</comment>
<dbReference type="AlphaFoldDB" id="A0AA88J5W7"/>
<dbReference type="EMBL" id="BTGU01000137">
    <property type="protein sequence ID" value="GMN62885.1"/>
    <property type="molecule type" value="Genomic_DNA"/>
</dbReference>
<reference evidence="1" key="1">
    <citation type="submission" date="2023-07" db="EMBL/GenBank/DDBJ databases">
        <title>draft genome sequence of fig (Ficus carica).</title>
        <authorList>
            <person name="Takahashi T."/>
            <person name="Nishimura K."/>
        </authorList>
    </citation>
    <scope>NUCLEOTIDE SEQUENCE</scope>
</reference>
<protein>
    <submittedName>
        <fullName evidence="1">Uncharacterized protein</fullName>
    </submittedName>
</protein>
<dbReference type="Proteomes" id="UP001187192">
    <property type="component" value="Unassembled WGS sequence"/>
</dbReference>
<evidence type="ECO:0000313" key="1">
    <source>
        <dbReference type="EMBL" id="GMN62885.1"/>
    </source>
</evidence>
<organism evidence="1 2">
    <name type="scientific">Ficus carica</name>
    <name type="common">Common fig</name>
    <dbReference type="NCBI Taxonomy" id="3494"/>
    <lineage>
        <taxon>Eukaryota</taxon>
        <taxon>Viridiplantae</taxon>
        <taxon>Streptophyta</taxon>
        <taxon>Embryophyta</taxon>
        <taxon>Tracheophyta</taxon>
        <taxon>Spermatophyta</taxon>
        <taxon>Magnoliopsida</taxon>
        <taxon>eudicotyledons</taxon>
        <taxon>Gunneridae</taxon>
        <taxon>Pentapetalae</taxon>
        <taxon>rosids</taxon>
        <taxon>fabids</taxon>
        <taxon>Rosales</taxon>
        <taxon>Moraceae</taxon>
        <taxon>Ficeae</taxon>
        <taxon>Ficus</taxon>
    </lineage>
</organism>
<keyword evidence="2" id="KW-1185">Reference proteome</keyword>
<gene>
    <name evidence="1" type="ORF">TIFTF001_031969</name>
</gene>
<proteinExistence type="predicted"/>
<dbReference type="PANTHER" id="PTHR36037:SF1">
    <property type="entry name" value="RNA-DIRECTED DNA POLYMERASE (REVERSE TRANSCRIPTASE)-RELATED FAMILY PROTEIN"/>
    <property type="match status" value="1"/>
</dbReference>
<dbReference type="PANTHER" id="PTHR36037">
    <property type="entry name" value="RNA-DIRECTED DNA POLYMERASE (REVERSE TRANSCRIPTASE)-RELATED FAMILY PROTEIN"/>
    <property type="match status" value="1"/>
</dbReference>
<accession>A0AA88J5W7</accession>
<name>A0AA88J5W7_FICCA</name>
<sequence>MKSVLQKIFTAVVCDESTRQNCSLHNEAACVFEYHCNEMRRSLEYFDKDETMVAHLAGGVDAVIKVSQGWPISNSPLKLISLTSSDHYTKGSPSSFLSKVKERVNSMAMHICKNISSFVDAIENILMEQIQLELDSRKNDQ</sequence>
<evidence type="ECO:0000313" key="2">
    <source>
        <dbReference type="Proteomes" id="UP001187192"/>
    </source>
</evidence>